<dbReference type="InterPro" id="IPR004254">
    <property type="entry name" value="AdipoR/HlyIII-related"/>
</dbReference>
<evidence type="ECO:0000313" key="10">
    <source>
        <dbReference type="Proteomes" id="UP000294902"/>
    </source>
</evidence>
<keyword evidence="7" id="KW-0862">Zinc</keyword>
<keyword evidence="4 8" id="KW-0812">Transmembrane</keyword>
<proteinExistence type="inferred from homology"/>
<protein>
    <submittedName>
        <fullName evidence="9">Hemolysin III</fullName>
    </submittedName>
</protein>
<evidence type="ECO:0000256" key="6">
    <source>
        <dbReference type="ARBA" id="ARBA00023136"/>
    </source>
</evidence>
<feature type="transmembrane region" description="Helical" evidence="8">
    <location>
        <begin position="187"/>
        <end position="210"/>
    </location>
</feature>
<feature type="transmembrane region" description="Helical" evidence="8">
    <location>
        <begin position="101"/>
        <end position="120"/>
    </location>
</feature>
<sequence>MKIKDPISALTHFIGMILSIIAASLLVFKSIQNTTLLHVTSFTLFGASLILLYLASTVYHSVNKPKLSAILHRIDHMMIFVLIAGSYTPICLIALQGFWGFTLITIIWTIALGGIILKALWINAPRWLSTGIYILMGWLVIIAFNPLLKALPTAAFYWLLAGGIIYTLGGLIYALKWPHFKFKHFGFHELFHLFVMGGSFCHFMLMYLYILPMQI</sequence>
<evidence type="ECO:0000256" key="8">
    <source>
        <dbReference type="SAM" id="Phobius"/>
    </source>
</evidence>
<feature type="transmembrane region" description="Helical" evidence="8">
    <location>
        <begin position="154"/>
        <end position="175"/>
    </location>
</feature>
<dbReference type="GO" id="GO:0005886">
    <property type="term" value="C:plasma membrane"/>
    <property type="evidence" value="ECO:0007669"/>
    <property type="project" value="UniProtKB-SubCell"/>
</dbReference>
<dbReference type="GO" id="GO:0140911">
    <property type="term" value="F:pore-forming activity"/>
    <property type="evidence" value="ECO:0007669"/>
    <property type="project" value="InterPro"/>
</dbReference>
<name>A0A4R3MIW3_9FIRM</name>
<comment type="caution">
    <text evidence="9">The sequence shown here is derived from an EMBL/GenBank/DDBJ whole genome shotgun (WGS) entry which is preliminary data.</text>
</comment>
<keyword evidence="3" id="KW-1003">Cell membrane</keyword>
<reference evidence="9 10" key="1">
    <citation type="submission" date="2019-03" db="EMBL/GenBank/DDBJ databases">
        <title>Genomic Encyclopedia of Type Strains, Phase IV (KMG-IV): sequencing the most valuable type-strain genomes for metagenomic binning, comparative biology and taxonomic classification.</title>
        <authorList>
            <person name="Goeker M."/>
        </authorList>
    </citation>
    <scope>NUCLEOTIDE SEQUENCE [LARGE SCALE GENOMIC DNA]</scope>
    <source>
        <strain evidence="9 10">DSM 24629</strain>
    </source>
</reference>
<dbReference type="PANTHER" id="PTHR20855:SF3">
    <property type="entry name" value="LD03007P"/>
    <property type="match status" value="1"/>
</dbReference>
<feature type="transmembrane region" description="Helical" evidence="8">
    <location>
        <begin position="76"/>
        <end position="95"/>
    </location>
</feature>
<evidence type="ECO:0000256" key="1">
    <source>
        <dbReference type="ARBA" id="ARBA00004651"/>
    </source>
</evidence>
<gene>
    <name evidence="9" type="ORF">EDC18_10856</name>
</gene>
<keyword evidence="7" id="KW-0479">Metal-binding</keyword>
<feature type="binding site" evidence="7">
    <location>
        <position position="192"/>
    </location>
    <ligand>
        <name>Zn(2+)</name>
        <dbReference type="ChEBI" id="CHEBI:29105"/>
    </ligand>
</feature>
<feature type="transmembrane region" description="Helical" evidence="8">
    <location>
        <begin position="34"/>
        <end position="55"/>
    </location>
</feature>
<feature type="binding site" evidence="7">
    <location>
        <position position="60"/>
    </location>
    <ligand>
        <name>Zn(2+)</name>
        <dbReference type="ChEBI" id="CHEBI:29105"/>
    </ligand>
</feature>
<dbReference type="EMBL" id="SMAL01000008">
    <property type="protein sequence ID" value="TCT13820.1"/>
    <property type="molecule type" value="Genomic_DNA"/>
</dbReference>
<evidence type="ECO:0000256" key="4">
    <source>
        <dbReference type="ARBA" id="ARBA00022692"/>
    </source>
</evidence>
<accession>A0A4R3MIW3</accession>
<feature type="transmembrane region" description="Helical" evidence="8">
    <location>
        <begin position="7"/>
        <end position="28"/>
    </location>
</feature>
<evidence type="ECO:0000256" key="3">
    <source>
        <dbReference type="ARBA" id="ARBA00022475"/>
    </source>
</evidence>
<keyword evidence="10" id="KW-1185">Reference proteome</keyword>
<dbReference type="OrthoDB" id="9813689at2"/>
<comment type="subcellular location">
    <subcellularLocation>
        <location evidence="1">Cell membrane</location>
        <topology evidence="1">Multi-pass membrane protein</topology>
    </subcellularLocation>
</comment>
<feature type="transmembrane region" description="Helical" evidence="8">
    <location>
        <begin position="127"/>
        <end position="148"/>
    </location>
</feature>
<dbReference type="GO" id="GO:0046872">
    <property type="term" value="F:metal ion binding"/>
    <property type="evidence" value="ECO:0007669"/>
    <property type="project" value="UniProtKB-KW"/>
</dbReference>
<organism evidence="9 10">
    <name type="scientific">Natranaerovirga pectinivora</name>
    <dbReference type="NCBI Taxonomy" id="682400"/>
    <lineage>
        <taxon>Bacteria</taxon>
        <taxon>Bacillati</taxon>
        <taxon>Bacillota</taxon>
        <taxon>Clostridia</taxon>
        <taxon>Lachnospirales</taxon>
        <taxon>Natranaerovirgaceae</taxon>
        <taxon>Natranaerovirga</taxon>
    </lineage>
</organism>
<keyword evidence="5 8" id="KW-1133">Transmembrane helix</keyword>
<dbReference type="Pfam" id="PF03006">
    <property type="entry name" value="HlyIII"/>
    <property type="match status" value="1"/>
</dbReference>
<evidence type="ECO:0000256" key="5">
    <source>
        <dbReference type="ARBA" id="ARBA00022989"/>
    </source>
</evidence>
<dbReference type="PANTHER" id="PTHR20855">
    <property type="entry name" value="ADIPOR/PROGESTIN RECEPTOR-RELATED"/>
    <property type="match status" value="1"/>
</dbReference>
<evidence type="ECO:0000256" key="2">
    <source>
        <dbReference type="ARBA" id="ARBA00008488"/>
    </source>
</evidence>
<dbReference type="Proteomes" id="UP000294902">
    <property type="component" value="Unassembled WGS sequence"/>
</dbReference>
<feature type="binding site" evidence="7">
    <location>
        <position position="188"/>
    </location>
    <ligand>
        <name>Zn(2+)</name>
        <dbReference type="ChEBI" id="CHEBI:29105"/>
    </ligand>
</feature>
<evidence type="ECO:0000313" key="9">
    <source>
        <dbReference type="EMBL" id="TCT13820.1"/>
    </source>
</evidence>
<comment type="similarity">
    <text evidence="2">Belongs to the UPF0073 (Hly-III) family.</text>
</comment>
<dbReference type="AlphaFoldDB" id="A0A4R3MIW3"/>
<keyword evidence="6 8" id="KW-0472">Membrane</keyword>
<evidence type="ECO:0000256" key="7">
    <source>
        <dbReference type="PIRSR" id="PIRSR604254-1"/>
    </source>
</evidence>
<dbReference type="InterPro" id="IPR005744">
    <property type="entry name" value="Hy-lIII"/>
</dbReference>
<dbReference type="NCBIfam" id="TIGR01065">
    <property type="entry name" value="hlyIII"/>
    <property type="match status" value="1"/>
</dbReference>